<evidence type="ECO:0000256" key="2">
    <source>
        <dbReference type="ARBA" id="ARBA00012705"/>
    </source>
</evidence>
<dbReference type="EC" id="2.3.1.9" evidence="2"/>
<dbReference type="CDD" id="cd00751">
    <property type="entry name" value="thiolase"/>
    <property type="match status" value="1"/>
</dbReference>
<dbReference type="InterPro" id="IPR020617">
    <property type="entry name" value="Thiolase_C"/>
</dbReference>
<evidence type="ECO:0000256" key="6">
    <source>
        <dbReference type="RuleBase" id="RU003557"/>
    </source>
</evidence>
<feature type="domain" description="Thiolase N-terminal" evidence="7">
    <location>
        <begin position="5"/>
        <end position="261"/>
    </location>
</feature>
<evidence type="ECO:0000259" key="8">
    <source>
        <dbReference type="Pfam" id="PF02803"/>
    </source>
</evidence>
<comment type="caution">
    <text evidence="9">The sequence shown here is derived from an EMBL/GenBank/DDBJ whole genome shotgun (WGS) entry which is preliminary data.</text>
</comment>
<dbReference type="Pfam" id="PF00108">
    <property type="entry name" value="Thiolase_N"/>
    <property type="match status" value="1"/>
</dbReference>
<keyword evidence="10" id="KW-1185">Reference proteome</keyword>
<name>A0ABW2NRH0_9BACL</name>
<dbReference type="PANTHER" id="PTHR18919:SF107">
    <property type="entry name" value="ACETYL-COA ACETYLTRANSFERASE, CYTOSOLIC"/>
    <property type="match status" value="1"/>
</dbReference>
<dbReference type="RefSeq" id="WP_379748265.1">
    <property type="nucleotide sequence ID" value="NZ_JBHTCP010000013.1"/>
</dbReference>
<dbReference type="SUPFAM" id="SSF53901">
    <property type="entry name" value="Thiolase-like"/>
    <property type="match status" value="2"/>
</dbReference>
<dbReference type="Proteomes" id="UP001596549">
    <property type="component" value="Unassembled WGS sequence"/>
</dbReference>
<evidence type="ECO:0000256" key="5">
    <source>
        <dbReference type="ARBA" id="ARBA00030755"/>
    </source>
</evidence>
<dbReference type="GO" id="GO:0003985">
    <property type="term" value="F:acetyl-CoA C-acetyltransferase activity"/>
    <property type="evidence" value="ECO:0007669"/>
    <property type="project" value="UniProtKB-EC"/>
</dbReference>
<protein>
    <recommendedName>
        <fullName evidence="2">acetyl-CoA C-acetyltransferase</fullName>
        <ecNumber evidence="2">2.3.1.9</ecNumber>
    </recommendedName>
    <alternativeName>
        <fullName evidence="5">Acetoacetyl-CoA thiolase</fullName>
    </alternativeName>
</protein>
<evidence type="ECO:0000256" key="3">
    <source>
        <dbReference type="ARBA" id="ARBA00022679"/>
    </source>
</evidence>
<evidence type="ECO:0000256" key="1">
    <source>
        <dbReference type="ARBA" id="ARBA00010982"/>
    </source>
</evidence>
<dbReference type="Pfam" id="PF02803">
    <property type="entry name" value="Thiolase_C"/>
    <property type="match status" value="1"/>
</dbReference>
<accession>A0ABW2NRH0</accession>
<dbReference type="PROSITE" id="PS00737">
    <property type="entry name" value="THIOLASE_2"/>
    <property type="match status" value="1"/>
</dbReference>
<dbReference type="InterPro" id="IPR002155">
    <property type="entry name" value="Thiolase"/>
</dbReference>
<dbReference type="InterPro" id="IPR016039">
    <property type="entry name" value="Thiolase-like"/>
</dbReference>
<keyword evidence="3 6" id="KW-0808">Transferase</keyword>
<evidence type="ECO:0000256" key="4">
    <source>
        <dbReference type="ARBA" id="ARBA00023315"/>
    </source>
</evidence>
<evidence type="ECO:0000259" key="7">
    <source>
        <dbReference type="Pfam" id="PF00108"/>
    </source>
</evidence>
<proteinExistence type="inferred from homology"/>
<dbReference type="PIRSF" id="PIRSF000429">
    <property type="entry name" value="Ac-CoA_Ac_transf"/>
    <property type="match status" value="1"/>
</dbReference>
<evidence type="ECO:0000313" key="9">
    <source>
        <dbReference type="EMBL" id="MFC7371573.1"/>
    </source>
</evidence>
<dbReference type="NCBIfam" id="TIGR01930">
    <property type="entry name" value="AcCoA-C-Actrans"/>
    <property type="match status" value="1"/>
</dbReference>
<keyword evidence="4 6" id="KW-0012">Acyltransferase</keyword>
<reference evidence="10" key="1">
    <citation type="journal article" date="2019" name="Int. J. Syst. Evol. Microbiol.">
        <title>The Global Catalogue of Microorganisms (GCM) 10K type strain sequencing project: providing services to taxonomists for standard genome sequencing and annotation.</title>
        <authorList>
            <consortium name="The Broad Institute Genomics Platform"/>
            <consortium name="The Broad Institute Genome Sequencing Center for Infectious Disease"/>
            <person name="Wu L."/>
            <person name="Ma J."/>
        </authorList>
    </citation>
    <scope>NUCLEOTIDE SEQUENCE [LARGE SCALE GENOMIC DNA]</scope>
    <source>
        <strain evidence="10">NBRC 106396</strain>
    </source>
</reference>
<dbReference type="Gene3D" id="3.40.47.10">
    <property type="match status" value="2"/>
</dbReference>
<organism evidence="9 10">
    <name type="scientific">Fictibacillus iocasae</name>
    <dbReference type="NCBI Taxonomy" id="2715437"/>
    <lineage>
        <taxon>Bacteria</taxon>
        <taxon>Bacillati</taxon>
        <taxon>Bacillota</taxon>
        <taxon>Bacilli</taxon>
        <taxon>Bacillales</taxon>
        <taxon>Fictibacillaceae</taxon>
        <taxon>Fictibacillus</taxon>
    </lineage>
</organism>
<sequence length="391" mass="40744">MVRSVIVSGVRTPIGKFGGGLSSLTASDLGGIVIKEALNRAGVAPEAVDEVIIGNVLQGGQGQIPSRQAAQKAGIPWEVKTETINKVCASGLRAITMADQIIRTGDEDIIVAGGMESMSNAPYILPKARWGLRMGDGQVKDMMTHDGLTCSFTGVHMGIYGNDVAKELEISREKQDEWALRSHELALAAAEKFSDEIVPVHVPQRKGDPITVAVDESPRKGSSIEALSKLKPVFSQDGTITAGNAPGVNDGAAAVVVMSEERAQSEGKEVLATILGHTAIAVEAKDFPKTPGLVINELLKKTGRKLEEIDLFEINEAFAAVALSSSVLAGLDLEKVNVNGGAVALGHPIGASGTRIVVSLVHELKRRGGGLGIASICSGGGQGDAILVEVK</sequence>
<dbReference type="NCBIfam" id="NF006086">
    <property type="entry name" value="PRK08235.1"/>
    <property type="match status" value="1"/>
</dbReference>
<dbReference type="InterPro" id="IPR020613">
    <property type="entry name" value="Thiolase_CS"/>
</dbReference>
<dbReference type="EMBL" id="JBHTCP010000013">
    <property type="protein sequence ID" value="MFC7371573.1"/>
    <property type="molecule type" value="Genomic_DNA"/>
</dbReference>
<comment type="similarity">
    <text evidence="1 6">Belongs to the thiolase-like superfamily. Thiolase family.</text>
</comment>
<dbReference type="PROSITE" id="PS00098">
    <property type="entry name" value="THIOLASE_1"/>
    <property type="match status" value="1"/>
</dbReference>
<dbReference type="InterPro" id="IPR020616">
    <property type="entry name" value="Thiolase_N"/>
</dbReference>
<dbReference type="InterPro" id="IPR020610">
    <property type="entry name" value="Thiolase_AS"/>
</dbReference>
<dbReference type="PROSITE" id="PS00099">
    <property type="entry name" value="THIOLASE_3"/>
    <property type="match status" value="1"/>
</dbReference>
<evidence type="ECO:0000313" key="10">
    <source>
        <dbReference type="Proteomes" id="UP001596549"/>
    </source>
</evidence>
<feature type="domain" description="Thiolase C-terminal" evidence="8">
    <location>
        <begin position="270"/>
        <end position="389"/>
    </location>
</feature>
<dbReference type="PANTHER" id="PTHR18919">
    <property type="entry name" value="ACETYL-COA C-ACYLTRANSFERASE"/>
    <property type="match status" value="1"/>
</dbReference>
<gene>
    <name evidence="9" type="ORF">ACFQPF_07785</name>
</gene>
<dbReference type="InterPro" id="IPR020615">
    <property type="entry name" value="Thiolase_acyl_enz_int_AS"/>
</dbReference>